<keyword evidence="2" id="KW-1185">Reference proteome</keyword>
<evidence type="ECO:0000313" key="2">
    <source>
        <dbReference type="Proteomes" id="UP001596422"/>
    </source>
</evidence>
<dbReference type="EMBL" id="JBHSWE010000001">
    <property type="protein sequence ID" value="MFC6668903.1"/>
    <property type="molecule type" value="Genomic_DNA"/>
</dbReference>
<dbReference type="RefSeq" id="WP_379907460.1">
    <property type="nucleotide sequence ID" value="NZ_JBHSWE010000001.1"/>
</dbReference>
<reference evidence="2" key="1">
    <citation type="journal article" date="2019" name="Int. J. Syst. Evol. Microbiol.">
        <title>The Global Catalogue of Microorganisms (GCM) 10K type strain sequencing project: providing services to taxonomists for standard genome sequencing and annotation.</title>
        <authorList>
            <consortium name="The Broad Institute Genomics Platform"/>
            <consortium name="The Broad Institute Genome Sequencing Center for Infectious Disease"/>
            <person name="Wu L."/>
            <person name="Ma J."/>
        </authorList>
    </citation>
    <scope>NUCLEOTIDE SEQUENCE [LARGE SCALE GENOMIC DNA]</scope>
    <source>
        <strain evidence="2">NBRC 111756</strain>
    </source>
</reference>
<sequence length="42" mass="4761">MLTIAVIALVAGGLLLMLTARDRPEHKPAPVRIETRDPRRRR</sequence>
<proteinExistence type="predicted"/>
<evidence type="ECO:0000313" key="1">
    <source>
        <dbReference type="EMBL" id="MFC6668903.1"/>
    </source>
</evidence>
<dbReference type="Proteomes" id="UP001596422">
    <property type="component" value="Unassembled WGS sequence"/>
</dbReference>
<accession>A0ABW1ZUD9</accession>
<protein>
    <submittedName>
        <fullName evidence="1">Uncharacterized protein</fullName>
    </submittedName>
</protein>
<gene>
    <name evidence="1" type="ORF">ACFQDL_01355</name>
</gene>
<name>A0ABW1ZUD9_9GAMM</name>
<comment type="caution">
    <text evidence="1">The sequence shown here is derived from an EMBL/GenBank/DDBJ whole genome shotgun (WGS) entry which is preliminary data.</text>
</comment>
<organism evidence="1 2">
    <name type="scientific">Marinobacterium aestuariivivens</name>
    <dbReference type="NCBI Taxonomy" id="1698799"/>
    <lineage>
        <taxon>Bacteria</taxon>
        <taxon>Pseudomonadati</taxon>
        <taxon>Pseudomonadota</taxon>
        <taxon>Gammaproteobacteria</taxon>
        <taxon>Oceanospirillales</taxon>
        <taxon>Oceanospirillaceae</taxon>
        <taxon>Marinobacterium</taxon>
    </lineage>
</organism>